<keyword evidence="7" id="KW-0472">Membrane</keyword>
<gene>
    <name evidence="9" type="primary">bacA</name>
    <name evidence="9" type="ORF">BGCPKDLD_1658</name>
</gene>
<dbReference type="PANTHER" id="PTHR11384">
    <property type="entry name" value="ATP-BINDING CASSETTE, SUB-FAMILY D MEMBER"/>
    <property type="match status" value="1"/>
</dbReference>
<keyword evidence="3" id="KW-0812">Transmembrane</keyword>
<evidence type="ECO:0000259" key="8">
    <source>
        <dbReference type="PROSITE" id="PS50893"/>
    </source>
</evidence>
<feature type="domain" description="ABC transporter" evidence="8">
    <location>
        <begin position="81"/>
        <end position="291"/>
    </location>
</feature>
<protein>
    <submittedName>
        <fullName evidence="9">Vitamin B12 transport ATP-binding protein BacA</fullName>
    </submittedName>
</protein>
<evidence type="ECO:0000256" key="4">
    <source>
        <dbReference type="ARBA" id="ARBA00022741"/>
    </source>
</evidence>
<dbReference type="InterPro" id="IPR050835">
    <property type="entry name" value="ABC_transporter_sub-D"/>
</dbReference>
<dbReference type="PANTHER" id="PTHR11384:SF59">
    <property type="entry name" value="LYSOSOMAL COBALAMIN TRANSPORTER ABCD4"/>
    <property type="match status" value="1"/>
</dbReference>
<dbReference type="Pfam" id="PF00005">
    <property type="entry name" value="ABC_tran"/>
    <property type="match status" value="1"/>
</dbReference>
<evidence type="ECO:0000256" key="6">
    <source>
        <dbReference type="ARBA" id="ARBA00022989"/>
    </source>
</evidence>
<dbReference type="EMBL" id="BPRE01000004">
    <property type="protein sequence ID" value="GJE75080.1"/>
    <property type="molecule type" value="Genomic_DNA"/>
</dbReference>
<name>A0ABQ4USW4_9HYPH</name>
<evidence type="ECO:0000313" key="9">
    <source>
        <dbReference type="EMBL" id="GJE75080.1"/>
    </source>
</evidence>
<dbReference type="InterPro" id="IPR003439">
    <property type="entry name" value="ABC_transporter-like_ATP-bd"/>
</dbReference>
<evidence type="ECO:0000256" key="1">
    <source>
        <dbReference type="ARBA" id="ARBA00005417"/>
    </source>
</evidence>
<dbReference type="InterPro" id="IPR003593">
    <property type="entry name" value="AAA+_ATPase"/>
</dbReference>
<keyword evidence="2" id="KW-0813">Transport</keyword>
<comment type="caution">
    <text evidence="9">The sequence shown here is derived from an EMBL/GenBank/DDBJ whole genome shotgun (WGS) entry which is preliminary data.</text>
</comment>
<keyword evidence="5 9" id="KW-0067">ATP-binding</keyword>
<evidence type="ECO:0000256" key="5">
    <source>
        <dbReference type="ARBA" id="ARBA00022840"/>
    </source>
</evidence>
<dbReference type="SMART" id="SM00382">
    <property type="entry name" value="AAA"/>
    <property type="match status" value="1"/>
</dbReference>
<proteinExistence type="inferred from homology"/>
<dbReference type="GO" id="GO:0005524">
    <property type="term" value="F:ATP binding"/>
    <property type="evidence" value="ECO:0007669"/>
    <property type="project" value="UniProtKB-KW"/>
</dbReference>
<accession>A0ABQ4USW4</accession>
<keyword evidence="6" id="KW-1133">Transmembrane helix</keyword>
<evidence type="ECO:0000256" key="2">
    <source>
        <dbReference type="ARBA" id="ARBA00022448"/>
    </source>
</evidence>
<reference evidence="9" key="1">
    <citation type="journal article" date="2021" name="Front. Microbiol.">
        <title>Comprehensive Comparative Genomics and Phenotyping of Methylobacterium Species.</title>
        <authorList>
            <person name="Alessa O."/>
            <person name="Ogura Y."/>
            <person name="Fujitani Y."/>
            <person name="Takami H."/>
            <person name="Hayashi T."/>
            <person name="Sahin N."/>
            <person name="Tani A."/>
        </authorList>
    </citation>
    <scope>NUCLEOTIDE SEQUENCE</scope>
    <source>
        <strain evidence="9">DSM 14458</strain>
    </source>
</reference>
<reference evidence="9" key="2">
    <citation type="submission" date="2021-08" db="EMBL/GenBank/DDBJ databases">
        <authorList>
            <person name="Tani A."/>
            <person name="Ola A."/>
            <person name="Ogura Y."/>
            <person name="Katsura K."/>
            <person name="Hayashi T."/>
        </authorList>
    </citation>
    <scope>NUCLEOTIDE SEQUENCE</scope>
    <source>
        <strain evidence="9">DSM 14458</strain>
    </source>
</reference>
<dbReference type="InterPro" id="IPR027417">
    <property type="entry name" value="P-loop_NTPase"/>
</dbReference>
<dbReference type="Gene3D" id="3.40.50.300">
    <property type="entry name" value="P-loop containing nucleotide triphosphate hydrolases"/>
    <property type="match status" value="1"/>
</dbReference>
<dbReference type="SUPFAM" id="SSF52540">
    <property type="entry name" value="P-loop containing nucleoside triphosphate hydrolases"/>
    <property type="match status" value="1"/>
</dbReference>
<dbReference type="PROSITE" id="PS50893">
    <property type="entry name" value="ABC_TRANSPORTER_2"/>
    <property type="match status" value="1"/>
</dbReference>
<keyword evidence="4" id="KW-0547">Nucleotide-binding</keyword>
<sequence>MFLALPAFLAGRVTLGGLMQIASAFQNVVTTLSWFIFAYHDLAELAAATSRLDGFLRATERPSETHKDRVANTTPTSPDGLGWRDLRLLTPTGTGLLTLPDAWFEPGAPIWIKAPSGTGKTTLLRAIGGLWPHRVGMIRRPAGTVHIVPQQAYMPLGSIGAATTYPGAVDHHHPEAIARALTAVGMREHAPMVMQERDASHGLSGGERQRLRLAGILLARPDWVFLDEATSALDPEAEASILETLRRALPDTTFVIVSHRRPPLAGLRTYEIDSPRAPRATHLTLLRPAPSD</sequence>
<dbReference type="Proteomes" id="UP001055093">
    <property type="component" value="Unassembled WGS sequence"/>
</dbReference>
<evidence type="ECO:0000313" key="10">
    <source>
        <dbReference type="Proteomes" id="UP001055093"/>
    </source>
</evidence>
<organism evidence="9 10">
    <name type="scientific">Methylorubrum suomiense</name>
    <dbReference type="NCBI Taxonomy" id="144191"/>
    <lineage>
        <taxon>Bacteria</taxon>
        <taxon>Pseudomonadati</taxon>
        <taxon>Pseudomonadota</taxon>
        <taxon>Alphaproteobacteria</taxon>
        <taxon>Hyphomicrobiales</taxon>
        <taxon>Methylobacteriaceae</taxon>
        <taxon>Methylorubrum</taxon>
    </lineage>
</organism>
<dbReference type="PROSITE" id="PS00211">
    <property type="entry name" value="ABC_TRANSPORTER_1"/>
    <property type="match status" value="1"/>
</dbReference>
<evidence type="ECO:0000256" key="3">
    <source>
        <dbReference type="ARBA" id="ARBA00022692"/>
    </source>
</evidence>
<comment type="similarity">
    <text evidence="1">Belongs to the ABC transporter superfamily.</text>
</comment>
<dbReference type="InterPro" id="IPR017871">
    <property type="entry name" value="ABC_transporter-like_CS"/>
</dbReference>
<evidence type="ECO:0000256" key="7">
    <source>
        <dbReference type="ARBA" id="ARBA00023136"/>
    </source>
</evidence>
<keyword evidence="10" id="KW-1185">Reference proteome</keyword>